<reference evidence="7 8" key="1">
    <citation type="submission" date="2011-11" db="EMBL/GenBank/DDBJ databases">
        <title>The Noncontiguous Finished sequence of Saccharomonospora cyanea NA-134.</title>
        <authorList>
            <consortium name="US DOE Joint Genome Institute"/>
            <person name="Lucas S."/>
            <person name="Han J."/>
            <person name="Lapidus A."/>
            <person name="Cheng J.-F."/>
            <person name="Goodwin L."/>
            <person name="Pitluck S."/>
            <person name="Peters L."/>
            <person name="Ovchinnikova G."/>
            <person name="Lu M."/>
            <person name="Detter J.C."/>
            <person name="Han C."/>
            <person name="Tapia R."/>
            <person name="Land M."/>
            <person name="Hauser L."/>
            <person name="Kyrpides N."/>
            <person name="Ivanova N."/>
            <person name="Pagani I."/>
            <person name="Brambilla E.-M."/>
            <person name="Klenk H.-P."/>
            <person name="Woyke T."/>
        </authorList>
    </citation>
    <scope>NUCLEOTIDE SEQUENCE [LARGE SCALE GENOMIC DNA]</scope>
    <source>
        <strain evidence="7 8">NA-134</strain>
    </source>
</reference>
<dbReference type="PANTHER" id="PTHR42913">
    <property type="entry name" value="APOPTOSIS-INDUCING FACTOR 1"/>
    <property type="match status" value="1"/>
</dbReference>
<protein>
    <submittedName>
        <fullName evidence="7">NADH dehydrogenase, FAD-containing subunit</fullName>
    </submittedName>
</protein>
<name>H5XGX7_9PSEU</name>
<dbReference type="InterPro" id="IPR051169">
    <property type="entry name" value="NADH-Q_oxidoreductase"/>
</dbReference>
<accession>H5XGX7</accession>
<dbReference type="InterPro" id="IPR036188">
    <property type="entry name" value="FAD/NAD-bd_sf"/>
</dbReference>
<dbReference type="InterPro" id="IPR023753">
    <property type="entry name" value="FAD/NAD-binding_dom"/>
</dbReference>
<keyword evidence="4" id="KW-0274">FAD</keyword>
<comment type="similarity">
    <text evidence="2">Belongs to the NADH dehydrogenase family.</text>
</comment>
<evidence type="ECO:0000313" key="8">
    <source>
        <dbReference type="Proteomes" id="UP000002791"/>
    </source>
</evidence>
<keyword evidence="3" id="KW-0285">Flavoprotein</keyword>
<dbReference type="PRINTS" id="PR00368">
    <property type="entry name" value="FADPNR"/>
</dbReference>
<gene>
    <name evidence="7" type="ORF">SaccyDRAFT_3880</name>
</gene>
<comment type="cofactor">
    <cofactor evidence="1">
        <name>FAD</name>
        <dbReference type="ChEBI" id="CHEBI:57692"/>
    </cofactor>
</comment>
<proteinExistence type="inferred from homology"/>
<dbReference type="STRING" id="882082.SaccyDRAFT_3880"/>
<keyword evidence="8" id="KW-1185">Reference proteome</keyword>
<dbReference type="EMBL" id="CM001440">
    <property type="protein sequence ID" value="EHR62704.1"/>
    <property type="molecule type" value="Genomic_DNA"/>
</dbReference>
<evidence type="ECO:0000313" key="7">
    <source>
        <dbReference type="EMBL" id="EHR62704.1"/>
    </source>
</evidence>
<dbReference type="OrthoDB" id="9784880at2"/>
<dbReference type="AlphaFoldDB" id="H5XGX7"/>
<evidence type="ECO:0000256" key="2">
    <source>
        <dbReference type="ARBA" id="ARBA00005272"/>
    </source>
</evidence>
<dbReference type="HOGENOM" id="CLU_021377_8_1_11"/>
<evidence type="ECO:0000259" key="6">
    <source>
        <dbReference type="Pfam" id="PF07992"/>
    </source>
</evidence>
<feature type="domain" description="FAD/NAD(P)-binding" evidence="6">
    <location>
        <begin position="3"/>
        <end position="283"/>
    </location>
</feature>
<dbReference type="RefSeq" id="WP_005458643.1">
    <property type="nucleotide sequence ID" value="NZ_CM001440.1"/>
</dbReference>
<dbReference type="GO" id="GO:0003955">
    <property type="term" value="F:NAD(P)H dehydrogenase (quinone) activity"/>
    <property type="evidence" value="ECO:0007669"/>
    <property type="project" value="TreeGrafter"/>
</dbReference>
<dbReference type="eggNOG" id="COG1252">
    <property type="taxonomic scope" value="Bacteria"/>
</dbReference>
<evidence type="ECO:0000256" key="1">
    <source>
        <dbReference type="ARBA" id="ARBA00001974"/>
    </source>
</evidence>
<dbReference type="Pfam" id="PF07992">
    <property type="entry name" value="Pyr_redox_2"/>
    <property type="match status" value="1"/>
</dbReference>
<dbReference type="Proteomes" id="UP000002791">
    <property type="component" value="Chromosome"/>
</dbReference>
<evidence type="ECO:0000256" key="5">
    <source>
        <dbReference type="ARBA" id="ARBA00023002"/>
    </source>
</evidence>
<evidence type="ECO:0000256" key="3">
    <source>
        <dbReference type="ARBA" id="ARBA00022630"/>
    </source>
</evidence>
<sequence>MNKIVVLGAGYAGLTAAVNLAARTKHRDDVHITLVNAAERFTERLRLHQVASGQRVADFRIPELLRDTGVEFVRGWVTGLDATARTVRVDDQRVLEFDTLVYALGSVARTSTVPGADIHAYTLDSTHDAELLARRLSEPGAPTVAVCGSGLTGVEAAAEIAEQHPAADVVLLGRQEPGAALGERARAHVRAALDRLGVRVRDEVEIVKVLPGSVELAGGESVTADVVLWTSGVTASPLASAAGLEVDELGRIVTDSSLRSVTHPHVYAVGDAAAVRQRFGVLHGTCQSGMPTGVHAAVSITAELKGRRPKAFRFGYLHTPVSLGRHDAVVQFTRPDHSPKRLVLTGRRAVWYKETVSAAPWPSFARMRTMPRSGSFAWRRGGRYTR</sequence>
<dbReference type="GO" id="GO:0019646">
    <property type="term" value="P:aerobic electron transport chain"/>
    <property type="evidence" value="ECO:0007669"/>
    <property type="project" value="TreeGrafter"/>
</dbReference>
<keyword evidence="5" id="KW-0560">Oxidoreductase</keyword>
<dbReference type="PANTHER" id="PTHR42913:SF3">
    <property type="entry name" value="64 KDA MITOCHONDRIAL NADH DEHYDROGENASE (EUROFUNG)"/>
    <property type="match status" value="1"/>
</dbReference>
<dbReference type="PRINTS" id="PR00469">
    <property type="entry name" value="PNDRDTASEII"/>
</dbReference>
<evidence type="ECO:0000256" key="4">
    <source>
        <dbReference type="ARBA" id="ARBA00022827"/>
    </source>
</evidence>
<dbReference type="Gene3D" id="3.50.50.100">
    <property type="match status" value="1"/>
</dbReference>
<dbReference type="SUPFAM" id="SSF51905">
    <property type="entry name" value="FAD/NAD(P)-binding domain"/>
    <property type="match status" value="1"/>
</dbReference>
<organism evidence="7 8">
    <name type="scientific">Saccharomonospora cyanea NA-134</name>
    <dbReference type="NCBI Taxonomy" id="882082"/>
    <lineage>
        <taxon>Bacteria</taxon>
        <taxon>Bacillati</taxon>
        <taxon>Actinomycetota</taxon>
        <taxon>Actinomycetes</taxon>
        <taxon>Pseudonocardiales</taxon>
        <taxon>Pseudonocardiaceae</taxon>
        <taxon>Saccharomonospora</taxon>
    </lineage>
</organism>